<dbReference type="PANTHER" id="PTHR13161:SF15">
    <property type="entry name" value="SPLICING FACTOR, SUPPRESSOR OF WHITE-APRICOT HOMOLOG"/>
    <property type="match status" value="1"/>
</dbReference>
<keyword evidence="7" id="KW-1185">Reference proteome</keyword>
<name>A0AB39ZJF4_DROSZ</name>
<protein>
    <submittedName>
        <fullName evidence="8">Protein suppressor of white apricot isoform X2</fullName>
    </submittedName>
</protein>
<feature type="domain" description="Suppressor of white apricot N-terminal" evidence="6">
    <location>
        <begin position="57"/>
        <end position="174"/>
    </location>
</feature>
<evidence type="ECO:0000313" key="8">
    <source>
        <dbReference type="RefSeq" id="XP_016937009.1"/>
    </source>
</evidence>
<feature type="region of interest" description="Disordered" evidence="5">
    <location>
        <begin position="239"/>
        <end position="269"/>
    </location>
</feature>
<evidence type="ECO:0000256" key="3">
    <source>
        <dbReference type="ARBA" id="ARBA00022884"/>
    </source>
</evidence>
<keyword evidence="1" id="KW-0507">mRNA processing</keyword>
<dbReference type="SMART" id="SM01141">
    <property type="entry name" value="DRY_EERY"/>
    <property type="match status" value="1"/>
</dbReference>
<dbReference type="GeneID" id="108015197"/>
<dbReference type="GO" id="GO:0003723">
    <property type="term" value="F:RNA binding"/>
    <property type="evidence" value="ECO:0007669"/>
    <property type="project" value="UniProtKB-KW"/>
</dbReference>
<feature type="region of interest" description="Disordered" evidence="5">
    <location>
        <begin position="20"/>
        <end position="50"/>
    </location>
</feature>
<evidence type="ECO:0000256" key="1">
    <source>
        <dbReference type="ARBA" id="ARBA00022664"/>
    </source>
</evidence>
<keyword evidence="3" id="KW-0694">RNA-binding</keyword>
<evidence type="ECO:0000256" key="4">
    <source>
        <dbReference type="ARBA" id="ARBA00023187"/>
    </source>
</evidence>
<dbReference type="InterPro" id="IPR019147">
    <property type="entry name" value="SWAP_N_domain"/>
</dbReference>
<accession>A0AB39ZJF4</accession>
<dbReference type="Pfam" id="PF09750">
    <property type="entry name" value="DRY_EERY"/>
    <property type="match status" value="1"/>
</dbReference>
<dbReference type="PANTHER" id="PTHR13161">
    <property type="entry name" value="SPLICING FACTOR SUPPRESSOR OF WHITE APRICOT"/>
    <property type="match status" value="1"/>
</dbReference>
<reference evidence="8" key="1">
    <citation type="submission" date="2025-08" db="UniProtKB">
        <authorList>
            <consortium name="RefSeq"/>
        </authorList>
    </citation>
    <scope>IDENTIFICATION</scope>
</reference>
<dbReference type="AlphaFoldDB" id="A0AB39ZJF4"/>
<dbReference type="InterPro" id="IPR040397">
    <property type="entry name" value="SWAP"/>
</dbReference>
<dbReference type="Proteomes" id="UP001652628">
    <property type="component" value="Chromosome X"/>
</dbReference>
<dbReference type="GO" id="GO:0000395">
    <property type="term" value="P:mRNA 5'-splice site recognition"/>
    <property type="evidence" value="ECO:0007669"/>
    <property type="project" value="TreeGrafter"/>
</dbReference>
<proteinExistence type="predicted"/>
<keyword evidence="2" id="KW-0677">Repeat</keyword>
<gene>
    <name evidence="8" type="primary">su(w[a])</name>
</gene>
<sequence length="269" mass="29380">MMPYNVRNAGGGSVGGILRRTGLGSGSGPGSTALSNGNGTGGAGSSASLENHRQTPLELLVFGYACKIFRDDEKAREMDHGKQLIPWMGDVNLKIDRYDVRGALCELAPHEAPPGGYGNRLEYLSAEEQRAEQLCEEERYLFLYNNEEELRLRQERVLSWSRGRPQAAAAGDLRRQLQPGGLPVRWPVGSLGFPRRLFHGALATFAHFRGERAALRPTIHTDAGTSIGHAVAGNYEAARHHREDCSLHRHPGRPDGNPNQGEAGEQRAV</sequence>
<dbReference type="RefSeq" id="XP_016937009.1">
    <property type="nucleotide sequence ID" value="XM_017081520.4"/>
</dbReference>
<evidence type="ECO:0000313" key="7">
    <source>
        <dbReference type="Proteomes" id="UP001652628"/>
    </source>
</evidence>
<dbReference type="CTD" id="31054"/>
<evidence type="ECO:0000256" key="5">
    <source>
        <dbReference type="SAM" id="MobiDB-lite"/>
    </source>
</evidence>
<keyword evidence="4" id="KW-0508">mRNA splicing</keyword>
<organism evidence="7 8">
    <name type="scientific">Drosophila suzukii</name>
    <name type="common">Spotted-wing drosophila fruit fly</name>
    <dbReference type="NCBI Taxonomy" id="28584"/>
    <lineage>
        <taxon>Eukaryota</taxon>
        <taxon>Metazoa</taxon>
        <taxon>Ecdysozoa</taxon>
        <taxon>Arthropoda</taxon>
        <taxon>Hexapoda</taxon>
        <taxon>Insecta</taxon>
        <taxon>Pterygota</taxon>
        <taxon>Neoptera</taxon>
        <taxon>Endopterygota</taxon>
        <taxon>Diptera</taxon>
        <taxon>Brachycera</taxon>
        <taxon>Muscomorpha</taxon>
        <taxon>Ephydroidea</taxon>
        <taxon>Drosophilidae</taxon>
        <taxon>Drosophila</taxon>
        <taxon>Sophophora</taxon>
    </lineage>
</organism>
<evidence type="ECO:0000256" key="2">
    <source>
        <dbReference type="ARBA" id="ARBA00022737"/>
    </source>
</evidence>
<evidence type="ECO:0000259" key="6">
    <source>
        <dbReference type="SMART" id="SM01141"/>
    </source>
</evidence>